<keyword evidence="2" id="KW-0698">rRNA processing</keyword>
<dbReference type="Pfam" id="PF21239">
    <property type="entry name" value="RLMM_N"/>
    <property type="match status" value="1"/>
</dbReference>
<dbReference type="GO" id="GO:0008168">
    <property type="term" value="F:methyltransferase activity"/>
    <property type="evidence" value="ECO:0007669"/>
    <property type="project" value="UniProtKB-KW"/>
</dbReference>
<dbReference type="Pfam" id="PF18125">
    <property type="entry name" value="RlmM_FDX"/>
    <property type="match status" value="1"/>
</dbReference>
<feature type="binding site" evidence="7">
    <location>
        <position position="251"/>
    </location>
    <ligand>
        <name>S-adenosyl-L-methionine</name>
        <dbReference type="ChEBI" id="CHEBI:59789"/>
    </ligand>
</feature>
<dbReference type="KEGG" id="fam:OYT1_ch0519"/>
<protein>
    <submittedName>
        <fullName evidence="11">Ribosomal RNA large subunit methyltransferase M</fullName>
    </submittedName>
</protein>
<dbReference type="InterPro" id="IPR029063">
    <property type="entry name" value="SAM-dependent_MTases_sf"/>
</dbReference>
<evidence type="ECO:0000313" key="11">
    <source>
        <dbReference type="EMBL" id="BBE50088.1"/>
    </source>
</evidence>
<evidence type="ECO:0000313" key="12">
    <source>
        <dbReference type="Proteomes" id="UP000033070"/>
    </source>
</evidence>
<evidence type="ECO:0000259" key="8">
    <source>
        <dbReference type="Pfam" id="PF01728"/>
    </source>
</evidence>
<dbReference type="InterPro" id="IPR011224">
    <property type="entry name" value="rRNA_MeTrfase_M"/>
</dbReference>
<dbReference type="InterPro" id="IPR040739">
    <property type="entry name" value="RlmM_FDX"/>
</dbReference>
<keyword evidence="5 7" id="KW-0949">S-adenosyl-L-methionine</keyword>
<dbReference type="Gene3D" id="3.40.50.150">
    <property type="entry name" value="Vaccinia Virus protein VP39"/>
    <property type="match status" value="1"/>
</dbReference>
<feature type="domain" description="Ribosomal RNA methyltransferase FtsJ" evidence="8">
    <location>
        <begin position="178"/>
        <end position="269"/>
    </location>
</feature>
<dbReference type="PANTHER" id="PTHR37524:SF2">
    <property type="entry name" value="RIBOSOMAL RNA METHYLTRANSFERASE FTSJ DOMAIN-CONTAINING PROTEIN"/>
    <property type="match status" value="1"/>
</dbReference>
<keyword evidence="12" id="KW-1185">Reference proteome</keyword>
<feature type="domain" description="RlmM ferredoxin-like" evidence="9">
    <location>
        <begin position="10"/>
        <end position="65"/>
    </location>
</feature>
<proteinExistence type="predicted"/>
<feature type="binding site" evidence="7">
    <location>
        <position position="231"/>
    </location>
    <ligand>
        <name>S-adenosyl-L-methionine</name>
        <dbReference type="ChEBI" id="CHEBI:59789"/>
    </ligand>
</feature>
<dbReference type="OrthoDB" id="154490at2"/>
<evidence type="ECO:0000256" key="7">
    <source>
        <dbReference type="PIRSR" id="PIRSR028774-2"/>
    </source>
</evidence>
<dbReference type="GO" id="GO:0032259">
    <property type="term" value="P:methylation"/>
    <property type="evidence" value="ECO:0007669"/>
    <property type="project" value="UniProtKB-KW"/>
</dbReference>
<name>A0A2Z6G9F4_9PROT</name>
<gene>
    <name evidence="11" type="ORF">OYT1_ch0519</name>
</gene>
<evidence type="ECO:0000256" key="4">
    <source>
        <dbReference type="ARBA" id="ARBA00022679"/>
    </source>
</evidence>
<dbReference type="Gene3D" id="3.30.2300.20">
    <property type="match status" value="1"/>
</dbReference>
<evidence type="ECO:0000259" key="10">
    <source>
        <dbReference type="Pfam" id="PF21239"/>
    </source>
</evidence>
<dbReference type="GO" id="GO:0006364">
    <property type="term" value="P:rRNA processing"/>
    <property type="evidence" value="ECO:0007669"/>
    <property type="project" value="UniProtKB-KW"/>
</dbReference>
<dbReference type="NCBIfam" id="NF008734">
    <property type="entry name" value="PRK11760.1"/>
    <property type="match status" value="1"/>
</dbReference>
<evidence type="ECO:0000256" key="3">
    <source>
        <dbReference type="ARBA" id="ARBA00022603"/>
    </source>
</evidence>
<dbReference type="SUPFAM" id="SSF53335">
    <property type="entry name" value="S-adenosyl-L-methionine-dependent methyltransferases"/>
    <property type="match status" value="1"/>
</dbReference>
<dbReference type="InterPro" id="IPR048646">
    <property type="entry name" value="RlmM_THUMP-like"/>
</dbReference>
<keyword evidence="3 11" id="KW-0489">Methyltransferase</keyword>
<dbReference type="EMBL" id="AP018738">
    <property type="protein sequence ID" value="BBE50088.1"/>
    <property type="molecule type" value="Genomic_DNA"/>
</dbReference>
<feature type="binding site" evidence="7">
    <location>
        <begin position="212"/>
        <end position="215"/>
    </location>
    <ligand>
        <name>S-adenosyl-L-methionine</name>
        <dbReference type="ChEBI" id="CHEBI:59789"/>
    </ligand>
</feature>
<feature type="binding site" evidence="7">
    <location>
        <position position="267"/>
    </location>
    <ligand>
        <name>S-adenosyl-L-methionine</name>
        <dbReference type="ChEBI" id="CHEBI:59789"/>
    </ligand>
</feature>
<sequence>MNSTHAPTTFLLYCRPGFERDCAEEAQRHAPRSEIVEATENSGFVRLRTAGKPDYNALIFARQVIRELGHVETLPERDRLTPILAALPVAPEKFSALWLETPDTNEGKELSSFTRRFAPLLEEALKSAGRLAESASLPRLHLFFPNRQRVIVGSTEPSKSAAWQMGILRQKMPPEAPSRSTLKLSEAFEVLLGADQTRLLRTGMTAVDLGAAPGGWSWQLIRRGIKVIAIDNGPLKGAVLGHPLVEHLRVDGFRYRPRRPVDWLVCDMIERPQRVATLMADWIGSGTAQHAIFNLKLPMKKRVETVYTALADLRKQLDEAGVRYRLVARQLYHDREEITVYLGRAGGGRKK</sequence>
<dbReference type="AlphaFoldDB" id="A0A2Z6G9F4"/>
<dbReference type="STRING" id="1188319.OYT1_00233"/>
<feature type="domain" description="Ribosomal RNA large subunit methyltransferase M THUMP-like" evidence="10">
    <location>
        <begin position="78"/>
        <end position="153"/>
    </location>
</feature>
<feature type="active site" description="Proton acceptor" evidence="6">
    <location>
        <position position="296"/>
    </location>
</feature>
<keyword evidence="1" id="KW-0963">Cytoplasm</keyword>
<feature type="binding site" evidence="7">
    <location>
        <position position="180"/>
    </location>
    <ligand>
        <name>S-adenosyl-L-methionine</name>
        <dbReference type="ChEBI" id="CHEBI:59789"/>
    </ligand>
</feature>
<reference evidence="11 12" key="1">
    <citation type="submission" date="2018-06" db="EMBL/GenBank/DDBJ databases">
        <title>OYT1 Genome Sequencing.</title>
        <authorList>
            <person name="Kato S."/>
            <person name="Itoh T."/>
            <person name="Ohkuma M."/>
        </authorList>
    </citation>
    <scope>NUCLEOTIDE SEQUENCE [LARGE SCALE GENOMIC DNA]</scope>
    <source>
        <strain evidence="11 12">OYT1</strain>
    </source>
</reference>
<dbReference type="PIRSF" id="PIRSF028774">
    <property type="entry name" value="UCP028774"/>
    <property type="match status" value="1"/>
</dbReference>
<dbReference type="Pfam" id="PF01728">
    <property type="entry name" value="FtsJ"/>
    <property type="match status" value="1"/>
</dbReference>
<evidence type="ECO:0000259" key="9">
    <source>
        <dbReference type="Pfam" id="PF18125"/>
    </source>
</evidence>
<evidence type="ECO:0000256" key="5">
    <source>
        <dbReference type="ARBA" id="ARBA00022691"/>
    </source>
</evidence>
<evidence type="ECO:0000256" key="6">
    <source>
        <dbReference type="PIRSR" id="PIRSR028774-1"/>
    </source>
</evidence>
<dbReference type="Gene3D" id="3.30.70.2810">
    <property type="match status" value="1"/>
</dbReference>
<keyword evidence="4 11" id="KW-0808">Transferase</keyword>
<evidence type="ECO:0000256" key="1">
    <source>
        <dbReference type="ARBA" id="ARBA00022490"/>
    </source>
</evidence>
<organism evidence="11 12">
    <name type="scientific">Ferriphaselus amnicola</name>
    <dbReference type="NCBI Taxonomy" id="1188319"/>
    <lineage>
        <taxon>Bacteria</taxon>
        <taxon>Pseudomonadati</taxon>
        <taxon>Pseudomonadota</taxon>
        <taxon>Betaproteobacteria</taxon>
        <taxon>Nitrosomonadales</taxon>
        <taxon>Gallionellaceae</taxon>
        <taxon>Ferriphaselus</taxon>
    </lineage>
</organism>
<dbReference type="Proteomes" id="UP000033070">
    <property type="component" value="Chromosome"/>
</dbReference>
<accession>A0A2Z6G9F4</accession>
<dbReference type="PANTHER" id="PTHR37524">
    <property type="entry name" value="RIBOSOMAL RNA LARGE SUBUNIT METHYLTRANSFERASE M"/>
    <property type="match status" value="1"/>
</dbReference>
<evidence type="ECO:0000256" key="2">
    <source>
        <dbReference type="ARBA" id="ARBA00022552"/>
    </source>
</evidence>
<dbReference type="RefSeq" id="WP_062625485.1">
    <property type="nucleotide sequence ID" value="NZ_AP018738.1"/>
</dbReference>
<dbReference type="InterPro" id="IPR002877">
    <property type="entry name" value="RNA_MeTrfase_FtsJ_dom"/>
</dbReference>